<dbReference type="GO" id="GO:0005840">
    <property type="term" value="C:ribosome"/>
    <property type="evidence" value="ECO:0007669"/>
    <property type="project" value="UniProtKB-KW"/>
</dbReference>
<protein>
    <recommendedName>
        <fullName evidence="6">Ribosomal protein S21</fullName>
    </recommendedName>
</protein>
<reference evidence="4" key="1">
    <citation type="submission" date="2023-10" db="EMBL/GenBank/DDBJ databases">
        <title>Genome assemblies of two species of porcelain crab, Petrolisthes cinctipes and Petrolisthes manimaculis (Anomura: Porcellanidae).</title>
        <authorList>
            <person name="Angst P."/>
        </authorList>
    </citation>
    <scope>NUCLEOTIDE SEQUENCE</scope>
    <source>
        <strain evidence="4">PB745_01</strain>
        <tissue evidence="4">Gill</tissue>
    </source>
</reference>
<dbReference type="GO" id="GO:1990904">
    <property type="term" value="C:ribonucleoprotein complex"/>
    <property type="evidence" value="ECO:0007669"/>
    <property type="project" value="UniProtKB-KW"/>
</dbReference>
<gene>
    <name evidence="4" type="ORF">Pcinc_043335</name>
</gene>
<keyword evidence="3" id="KW-0687">Ribonucleoprotein</keyword>
<evidence type="ECO:0000256" key="3">
    <source>
        <dbReference type="ARBA" id="ARBA00023274"/>
    </source>
</evidence>
<evidence type="ECO:0000256" key="1">
    <source>
        <dbReference type="ARBA" id="ARBA00006640"/>
    </source>
</evidence>
<dbReference type="EMBL" id="JAWQEG010008627">
    <property type="protein sequence ID" value="KAK3849929.1"/>
    <property type="molecule type" value="Genomic_DNA"/>
</dbReference>
<dbReference type="PANTHER" id="PTHR21109:SF0">
    <property type="entry name" value="SMALL RIBOSOMAL SUBUNIT PROTEIN BS21M"/>
    <property type="match status" value="1"/>
</dbReference>
<dbReference type="Gene3D" id="1.20.5.1150">
    <property type="entry name" value="Ribosomal protein S8"/>
    <property type="match status" value="1"/>
</dbReference>
<keyword evidence="5" id="KW-1185">Reference proteome</keyword>
<organism evidence="4 5">
    <name type="scientific">Petrolisthes cinctipes</name>
    <name type="common">Flat porcelain crab</name>
    <dbReference type="NCBI Taxonomy" id="88211"/>
    <lineage>
        <taxon>Eukaryota</taxon>
        <taxon>Metazoa</taxon>
        <taxon>Ecdysozoa</taxon>
        <taxon>Arthropoda</taxon>
        <taxon>Crustacea</taxon>
        <taxon>Multicrustacea</taxon>
        <taxon>Malacostraca</taxon>
        <taxon>Eumalacostraca</taxon>
        <taxon>Eucarida</taxon>
        <taxon>Decapoda</taxon>
        <taxon>Pleocyemata</taxon>
        <taxon>Anomura</taxon>
        <taxon>Galatheoidea</taxon>
        <taxon>Porcellanidae</taxon>
        <taxon>Petrolisthes</taxon>
    </lineage>
</organism>
<accession>A0AAE1EF63</accession>
<dbReference type="GO" id="GO:0006412">
    <property type="term" value="P:translation"/>
    <property type="evidence" value="ECO:0007669"/>
    <property type="project" value="InterPro"/>
</dbReference>
<keyword evidence="2" id="KW-0689">Ribosomal protein</keyword>
<sequence length="91" mass="10783">MGVGPRHVQFVARTVLVKKNNVEEGMRVLNRLMGKEGLLDRYRLTRHYEKPTQMRRRVNFEKAKAIYNEDMDRKIALVMRKNRLNPWVGSA</sequence>
<dbReference type="Proteomes" id="UP001286313">
    <property type="component" value="Unassembled WGS sequence"/>
</dbReference>
<evidence type="ECO:0000313" key="4">
    <source>
        <dbReference type="EMBL" id="KAK3849929.1"/>
    </source>
</evidence>
<dbReference type="GO" id="GO:0003735">
    <property type="term" value="F:structural constituent of ribosome"/>
    <property type="evidence" value="ECO:0007669"/>
    <property type="project" value="InterPro"/>
</dbReference>
<dbReference type="Pfam" id="PF01165">
    <property type="entry name" value="Ribosomal_S21"/>
    <property type="match status" value="1"/>
</dbReference>
<evidence type="ECO:0000256" key="2">
    <source>
        <dbReference type="ARBA" id="ARBA00022980"/>
    </source>
</evidence>
<dbReference type="InterPro" id="IPR001911">
    <property type="entry name" value="Ribosomal_bS21"/>
</dbReference>
<evidence type="ECO:0008006" key="6">
    <source>
        <dbReference type="Google" id="ProtNLM"/>
    </source>
</evidence>
<dbReference type="PANTHER" id="PTHR21109">
    <property type="entry name" value="MITOCHONDRIAL 28S RIBOSOMAL PROTEIN S21"/>
    <property type="match status" value="1"/>
</dbReference>
<comment type="caution">
    <text evidence="4">The sequence shown here is derived from an EMBL/GenBank/DDBJ whole genome shotgun (WGS) entry which is preliminary data.</text>
</comment>
<dbReference type="AlphaFoldDB" id="A0AAE1EF63"/>
<dbReference type="NCBIfam" id="TIGR00030">
    <property type="entry name" value="S21p"/>
    <property type="match status" value="1"/>
</dbReference>
<dbReference type="InterPro" id="IPR038380">
    <property type="entry name" value="Ribosomal_bS21_sf"/>
</dbReference>
<comment type="similarity">
    <text evidence="1">Belongs to the bacterial ribosomal protein bS21 family.</text>
</comment>
<proteinExistence type="inferred from homology"/>
<name>A0AAE1EF63_PETCI</name>
<evidence type="ECO:0000313" key="5">
    <source>
        <dbReference type="Proteomes" id="UP001286313"/>
    </source>
</evidence>